<name>B0E2S2_LACBS</name>
<dbReference type="PANTHER" id="PTHR11573">
    <property type="entry name" value="RIBONUCLEOSIDE-DIPHOSPHATE REDUCTASE LARGE CHAIN"/>
    <property type="match status" value="1"/>
</dbReference>
<dbReference type="PANTHER" id="PTHR11573:SF6">
    <property type="entry name" value="RIBONUCLEOSIDE-DIPHOSPHATE REDUCTASE LARGE SUBUNIT"/>
    <property type="match status" value="1"/>
</dbReference>
<keyword evidence="4" id="KW-1185">Reference proteome</keyword>
<dbReference type="GO" id="GO:0004748">
    <property type="term" value="F:ribonucleoside-diphosphate reductase activity, thioredoxin disulfide as acceptor"/>
    <property type="evidence" value="ECO:0007669"/>
    <property type="project" value="TreeGrafter"/>
</dbReference>
<dbReference type="GO" id="GO:0009263">
    <property type="term" value="P:deoxyribonucleotide biosynthetic process"/>
    <property type="evidence" value="ECO:0007669"/>
    <property type="project" value="TreeGrafter"/>
</dbReference>
<dbReference type="Pfam" id="PF02867">
    <property type="entry name" value="Ribonuc_red_lgC"/>
    <property type="match status" value="1"/>
</dbReference>
<dbReference type="Gene3D" id="3.20.70.20">
    <property type="match status" value="1"/>
</dbReference>
<comment type="similarity">
    <text evidence="1">Belongs to the ribonucleoside diphosphate reductase large chain family.</text>
</comment>
<evidence type="ECO:0000313" key="4">
    <source>
        <dbReference type="Proteomes" id="UP000001194"/>
    </source>
</evidence>
<dbReference type="PRINTS" id="PR01183">
    <property type="entry name" value="RIBORDTASEM1"/>
</dbReference>
<dbReference type="KEGG" id="lbc:LACBIDRAFT_318621"/>
<evidence type="ECO:0000259" key="2">
    <source>
        <dbReference type="Pfam" id="PF02867"/>
    </source>
</evidence>
<accession>B0E2S2</accession>
<dbReference type="GO" id="GO:0005971">
    <property type="term" value="C:ribonucleoside-diphosphate reductase complex"/>
    <property type="evidence" value="ECO:0007669"/>
    <property type="project" value="TreeGrafter"/>
</dbReference>
<dbReference type="InParanoid" id="B0E2S2"/>
<reference evidence="3 4" key="1">
    <citation type="journal article" date="2008" name="Nature">
        <title>The genome of Laccaria bicolor provides insights into mycorrhizal symbiosis.</title>
        <authorList>
            <person name="Martin F."/>
            <person name="Aerts A."/>
            <person name="Ahren D."/>
            <person name="Brun A."/>
            <person name="Danchin E.G.J."/>
            <person name="Duchaussoy F."/>
            <person name="Gibon J."/>
            <person name="Kohler A."/>
            <person name="Lindquist E."/>
            <person name="Pereda V."/>
            <person name="Salamov A."/>
            <person name="Shapiro H.J."/>
            <person name="Wuyts J."/>
            <person name="Blaudez D."/>
            <person name="Buee M."/>
            <person name="Brokstein P."/>
            <person name="Canbaeck B."/>
            <person name="Cohen D."/>
            <person name="Courty P.E."/>
            <person name="Coutinho P.M."/>
            <person name="Delaruelle C."/>
            <person name="Detter J.C."/>
            <person name="Deveau A."/>
            <person name="DiFazio S."/>
            <person name="Duplessis S."/>
            <person name="Fraissinet-Tachet L."/>
            <person name="Lucic E."/>
            <person name="Frey-Klett P."/>
            <person name="Fourrey C."/>
            <person name="Feussner I."/>
            <person name="Gay G."/>
            <person name="Grimwood J."/>
            <person name="Hoegger P.J."/>
            <person name="Jain P."/>
            <person name="Kilaru S."/>
            <person name="Labbe J."/>
            <person name="Lin Y.C."/>
            <person name="Legue V."/>
            <person name="Le Tacon F."/>
            <person name="Marmeisse R."/>
            <person name="Melayah D."/>
            <person name="Montanini B."/>
            <person name="Muratet M."/>
            <person name="Nehls U."/>
            <person name="Niculita-Hirzel H."/>
            <person name="Oudot-Le Secq M.P."/>
            <person name="Peter M."/>
            <person name="Quesneville H."/>
            <person name="Rajashekar B."/>
            <person name="Reich M."/>
            <person name="Rouhier N."/>
            <person name="Schmutz J."/>
            <person name="Yin T."/>
            <person name="Chalot M."/>
            <person name="Henrissat B."/>
            <person name="Kuees U."/>
            <person name="Lucas S."/>
            <person name="Van de Peer Y."/>
            <person name="Podila G.K."/>
            <person name="Polle A."/>
            <person name="Pukkila P.J."/>
            <person name="Richardson P.M."/>
            <person name="Rouze P."/>
            <person name="Sanders I.R."/>
            <person name="Stajich J.E."/>
            <person name="Tunlid A."/>
            <person name="Tuskan G."/>
            <person name="Grigoriev I.V."/>
        </authorList>
    </citation>
    <scope>NUCLEOTIDE SEQUENCE [LARGE SCALE GENOMIC DNA]</scope>
    <source>
        <strain evidence="4">S238N-H82 / ATCC MYA-4686</strain>
    </source>
</reference>
<protein>
    <submittedName>
        <fullName evidence="3">Ribonucleotide reductase, alpha subunit</fullName>
    </submittedName>
</protein>
<feature type="domain" description="Ribonucleotide reductase large subunit C-terminal" evidence="2">
    <location>
        <begin position="20"/>
        <end position="154"/>
    </location>
</feature>
<evidence type="ECO:0000313" key="3">
    <source>
        <dbReference type="EMBL" id="EDQ98854.1"/>
    </source>
</evidence>
<dbReference type="EMBL" id="DS547188">
    <property type="protein sequence ID" value="EDQ98854.1"/>
    <property type="molecule type" value="Genomic_DNA"/>
</dbReference>
<dbReference type="STRING" id="486041.B0E2S2"/>
<organism evidence="4">
    <name type="scientific">Laccaria bicolor (strain S238N-H82 / ATCC MYA-4686)</name>
    <name type="common">Bicoloured deceiver</name>
    <name type="synonym">Laccaria laccata var. bicolor</name>
    <dbReference type="NCBI Taxonomy" id="486041"/>
    <lineage>
        <taxon>Eukaryota</taxon>
        <taxon>Fungi</taxon>
        <taxon>Dikarya</taxon>
        <taxon>Basidiomycota</taxon>
        <taxon>Agaricomycotina</taxon>
        <taxon>Agaricomycetes</taxon>
        <taxon>Agaricomycetidae</taxon>
        <taxon>Agaricales</taxon>
        <taxon>Agaricineae</taxon>
        <taxon>Hydnangiaceae</taxon>
        <taxon>Laccaria</taxon>
    </lineage>
</organism>
<dbReference type="InterPro" id="IPR039718">
    <property type="entry name" value="Rrm1"/>
</dbReference>
<gene>
    <name evidence="3" type="primary">LbRNRalpha2</name>
    <name evidence="3" type="ORF">LACBIDRAFT_318621</name>
</gene>
<dbReference type="OrthoDB" id="3000483at2759"/>
<sequence length="156" mass="17699">MADIVLILRACDATAHSSTGCYVDQGGNQRSGTFTIYIEPWHADIFEFLDLRKNHGMEEVCEWVGPNRDWPLFCPNKAPGLGKVNSAVSRLFTRRRKVVPASPFLPRIWYAILEAQIKTGGPFMVYRDHTNTKSNQKNLGTIKSSDLCMEITKYFL</sequence>
<dbReference type="AlphaFoldDB" id="B0E2S2"/>
<dbReference type="GO" id="GO:0005524">
    <property type="term" value="F:ATP binding"/>
    <property type="evidence" value="ECO:0007669"/>
    <property type="project" value="TreeGrafter"/>
</dbReference>
<evidence type="ECO:0000256" key="1">
    <source>
        <dbReference type="ARBA" id="ARBA00010406"/>
    </source>
</evidence>
<dbReference type="RefSeq" id="XP_001890489.1">
    <property type="nucleotide sequence ID" value="XM_001890454.1"/>
</dbReference>
<dbReference type="HOGENOM" id="CLU_1686929_0_0_1"/>
<dbReference type="SUPFAM" id="SSF51998">
    <property type="entry name" value="PFL-like glycyl radical enzymes"/>
    <property type="match status" value="1"/>
</dbReference>
<dbReference type="Proteomes" id="UP000001194">
    <property type="component" value="Unassembled WGS sequence"/>
</dbReference>
<dbReference type="GeneID" id="6086142"/>
<proteinExistence type="inferred from homology"/>
<dbReference type="InterPro" id="IPR000788">
    <property type="entry name" value="RNR_lg_C"/>
</dbReference>